<evidence type="ECO:0000313" key="1">
    <source>
        <dbReference type="EMBL" id="QAY00872.1"/>
    </source>
</evidence>
<dbReference type="Proteomes" id="UP000289670">
    <property type="component" value="Segment"/>
</dbReference>
<reference evidence="1 2" key="1">
    <citation type="submission" date="2018-08" db="EMBL/GenBank/DDBJ databases">
        <title>SeSz_2, Complete genome sequences of 3 novel enterobacteria, Pakpunavirus like phages.</title>
        <authorList>
            <person name="Yuan S."/>
            <person name="Ma Y."/>
            <person name="Liu Q."/>
        </authorList>
    </citation>
    <scope>NUCLEOTIDE SEQUENCE [LARGE SCALE GENOMIC DNA]</scope>
</reference>
<name>A0A411BGS4_9CAUD</name>
<dbReference type="EMBL" id="MH791412">
    <property type="protein sequence ID" value="QAY00872.1"/>
    <property type="molecule type" value="Genomic_DNA"/>
</dbReference>
<protein>
    <submittedName>
        <fullName evidence="1">Uncharacterized protein</fullName>
    </submittedName>
</protein>
<proteinExistence type="predicted"/>
<accession>A0A411BGS4</accession>
<organism evidence="1 2">
    <name type="scientific">Salmonella phage SeSz-2</name>
    <dbReference type="NCBI Taxonomy" id="2419753"/>
    <lineage>
        <taxon>Viruses</taxon>
        <taxon>Duplodnaviria</taxon>
        <taxon>Heunggongvirae</taxon>
        <taxon>Uroviricota</taxon>
        <taxon>Caudoviricetes</taxon>
        <taxon>Skatevirus</taxon>
        <taxon>Skatevirus SeSz2</taxon>
    </lineage>
</organism>
<gene>
    <name evidence="1" type="ORF">SeSz2_13</name>
</gene>
<evidence type="ECO:0000313" key="2">
    <source>
        <dbReference type="Proteomes" id="UP000289670"/>
    </source>
</evidence>
<sequence length="88" mass="10096">MFPVIKKEQYDSLCDSEKTNYPTKGMTAQLRNQFSKMDIGDGFVYPVSQKKYRRVVSSRLKGTCNYLGVIIRTKTVDDGILVVFEGYK</sequence>
<keyword evidence="2" id="KW-1185">Reference proteome</keyword>